<gene>
    <name evidence="4" type="ORF">BGZ95_010051</name>
</gene>
<evidence type="ECO:0000259" key="3">
    <source>
        <dbReference type="PROSITE" id="PS51465"/>
    </source>
</evidence>
<proteinExistence type="predicted"/>
<dbReference type="PROSITE" id="PS51465">
    <property type="entry name" value="KAZAL_2"/>
    <property type="match status" value="1"/>
</dbReference>
<dbReference type="EMBL" id="JAAAIL010000643">
    <property type="protein sequence ID" value="KAG0274154.1"/>
    <property type="molecule type" value="Genomic_DNA"/>
</dbReference>
<evidence type="ECO:0000256" key="1">
    <source>
        <dbReference type="SAM" id="MobiDB-lite"/>
    </source>
</evidence>
<evidence type="ECO:0000313" key="4">
    <source>
        <dbReference type="EMBL" id="KAG0274154.1"/>
    </source>
</evidence>
<organism evidence="4 5">
    <name type="scientific">Linnemannia exigua</name>
    <dbReference type="NCBI Taxonomy" id="604196"/>
    <lineage>
        <taxon>Eukaryota</taxon>
        <taxon>Fungi</taxon>
        <taxon>Fungi incertae sedis</taxon>
        <taxon>Mucoromycota</taxon>
        <taxon>Mortierellomycotina</taxon>
        <taxon>Mortierellomycetes</taxon>
        <taxon>Mortierellales</taxon>
        <taxon>Mortierellaceae</taxon>
        <taxon>Linnemannia</taxon>
    </lineage>
</organism>
<dbReference type="CDD" id="cd00104">
    <property type="entry name" value="KAZAL_FS"/>
    <property type="match status" value="1"/>
</dbReference>
<dbReference type="InterPro" id="IPR002350">
    <property type="entry name" value="Kazal_dom"/>
</dbReference>
<dbReference type="Proteomes" id="UP001194580">
    <property type="component" value="Unassembled WGS sequence"/>
</dbReference>
<feature type="region of interest" description="Disordered" evidence="1">
    <location>
        <begin position="86"/>
        <end position="116"/>
    </location>
</feature>
<keyword evidence="2" id="KW-0732">Signal</keyword>
<sequence>MTLALLVITLSARVQAGVIPIPAAGKQPDDAAIGSASVNPGKTEPVYEAMDPSKMDVFERAEDVTKKFLAKRTASNTVVDAFQSKRADADAAAVPQDRDLSVGTDTPTATTTDGPKTEAVFEPMDPSKMVAFESAEDATAKFLAKRATKDDRDFSVRVDDDSEKHETIRPPPPPICLEVCPDVYDPLCAKNSKGFRKTFGNECELAVFNCKYFRANFKEERKGKCEE</sequence>
<protein>
    <recommendedName>
        <fullName evidence="3">Kazal-like domain-containing protein</fullName>
    </recommendedName>
</protein>
<name>A0AAD4H6M3_9FUNG</name>
<comment type="caution">
    <text evidence="4">The sequence shown here is derived from an EMBL/GenBank/DDBJ whole genome shotgun (WGS) entry which is preliminary data.</text>
</comment>
<feature type="domain" description="Kazal-like" evidence="3">
    <location>
        <begin position="170"/>
        <end position="227"/>
    </location>
</feature>
<feature type="compositionally biased region" description="Low complexity" evidence="1">
    <location>
        <begin position="103"/>
        <end position="114"/>
    </location>
</feature>
<dbReference type="InterPro" id="IPR036058">
    <property type="entry name" value="Kazal_dom_sf"/>
</dbReference>
<dbReference type="Gene3D" id="3.30.60.30">
    <property type="match status" value="1"/>
</dbReference>
<reference evidence="4" key="1">
    <citation type="journal article" date="2020" name="Fungal Divers.">
        <title>Resolving the Mortierellaceae phylogeny through synthesis of multi-gene phylogenetics and phylogenomics.</title>
        <authorList>
            <person name="Vandepol N."/>
            <person name="Liber J."/>
            <person name="Desiro A."/>
            <person name="Na H."/>
            <person name="Kennedy M."/>
            <person name="Barry K."/>
            <person name="Grigoriev I.V."/>
            <person name="Miller A.N."/>
            <person name="O'Donnell K."/>
            <person name="Stajich J.E."/>
            <person name="Bonito G."/>
        </authorList>
    </citation>
    <scope>NUCLEOTIDE SEQUENCE</scope>
    <source>
        <strain evidence="4">NRRL 28262</strain>
    </source>
</reference>
<feature type="signal peptide" evidence="2">
    <location>
        <begin position="1"/>
        <end position="16"/>
    </location>
</feature>
<dbReference type="SMART" id="SM00280">
    <property type="entry name" value="KAZAL"/>
    <property type="match status" value="1"/>
</dbReference>
<dbReference type="SUPFAM" id="SSF100895">
    <property type="entry name" value="Kazal-type serine protease inhibitors"/>
    <property type="match status" value="1"/>
</dbReference>
<evidence type="ECO:0000313" key="5">
    <source>
        <dbReference type="Proteomes" id="UP001194580"/>
    </source>
</evidence>
<feature type="chain" id="PRO_5041934778" description="Kazal-like domain-containing protein" evidence="2">
    <location>
        <begin position="17"/>
        <end position="227"/>
    </location>
</feature>
<evidence type="ECO:0000256" key="2">
    <source>
        <dbReference type="SAM" id="SignalP"/>
    </source>
</evidence>
<keyword evidence="5" id="KW-1185">Reference proteome</keyword>
<dbReference type="AlphaFoldDB" id="A0AAD4H6M3"/>
<accession>A0AAD4H6M3</accession>